<gene>
    <name evidence="7 8" type="primary">purA</name>
    <name evidence="8" type="ORF">Nans01_25490</name>
</gene>
<dbReference type="InterPro" id="IPR001114">
    <property type="entry name" value="Adenylosuccinate_synthetase"/>
</dbReference>
<dbReference type="HAMAP" id="MF_00011">
    <property type="entry name" value="Adenylosucc_synth"/>
    <property type="match status" value="1"/>
</dbReference>
<organism evidence="8 9">
    <name type="scientific">Nocardiopsis ansamitocini</name>
    <dbReference type="NCBI Taxonomy" id="1670832"/>
    <lineage>
        <taxon>Bacteria</taxon>
        <taxon>Bacillati</taxon>
        <taxon>Actinomycetota</taxon>
        <taxon>Actinomycetes</taxon>
        <taxon>Streptosporangiales</taxon>
        <taxon>Nocardiopsidaceae</taxon>
        <taxon>Nocardiopsis</taxon>
    </lineage>
</organism>
<dbReference type="AlphaFoldDB" id="A0A9W6UJ71"/>
<keyword evidence="2 7" id="KW-0479">Metal-binding</keyword>
<keyword evidence="9" id="KW-1185">Reference proteome</keyword>
<evidence type="ECO:0000256" key="3">
    <source>
        <dbReference type="ARBA" id="ARBA00022741"/>
    </source>
</evidence>
<dbReference type="InterPro" id="IPR042111">
    <property type="entry name" value="Adenylosuccinate_synth_dom3"/>
</dbReference>
<dbReference type="Proteomes" id="UP001165092">
    <property type="component" value="Unassembled WGS sequence"/>
</dbReference>
<comment type="function">
    <text evidence="7">Plays an important role in the de novo pathway of purine nucleotide biosynthesis. Catalyzes the first committed step in the biosynthesis of AMP from IMP.</text>
</comment>
<feature type="binding site" evidence="7">
    <location>
        <begin position="406"/>
        <end position="408"/>
    </location>
    <ligand>
        <name>GTP</name>
        <dbReference type="ChEBI" id="CHEBI:37565"/>
    </ligand>
</feature>
<dbReference type="RefSeq" id="WP_285759643.1">
    <property type="nucleotide sequence ID" value="NZ_BSQG01000004.1"/>
</dbReference>
<feature type="binding site" evidence="7">
    <location>
        <position position="14"/>
    </location>
    <ligand>
        <name>Mg(2+)</name>
        <dbReference type="ChEBI" id="CHEBI:18420"/>
    </ligand>
</feature>
<dbReference type="Pfam" id="PF00709">
    <property type="entry name" value="Adenylsucc_synt"/>
    <property type="match status" value="1"/>
</dbReference>
<evidence type="ECO:0000256" key="4">
    <source>
        <dbReference type="ARBA" id="ARBA00022755"/>
    </source>
</evidence>
<dbReference type="Gene3D" id="3.40.440.10">
    <property type="entry name" value="Adenylosuccinate Synthetase, subunit A, domain 1"/>
    <property type="match status" value="1"/>
</dbReference>
<feature type="active site" description="Proton donor" evidence="7">
    <location>
        <position position="46"/>
    </location>
</feature>
<comment type="pathway">
    <text evidence="7">Purine metabolism; AMP biosynthesis via de novo pathway; AMP from IMP: step 1/2.</text>
</comment>
<evidence type="ECO:0000256" key="7">
    <source>
        <dbReference type="HAMAP-Rule" id="MF_00011"/>
    </source>
</evidence>
<dbReference type="EC" id="6.3.4.4" evidence="7"/>
<dbReference type="GO" id="GO:0044208">
    <property type="term" value="P:'de novo' AMP biosynthetic process"/>
    <property type="evidence" value="ECO:0007669"/>
    <property type="project" value="UniProtKB-UniRule"/>
</dbReference>
<comment type="caution">
    <text evidence="7">Lacks conserved residue(s) required for the propagation of feature annotation.</text>
</comment>
<comment type="caution">
    <text evidence="8">The sequence shown here is derived from an EMBL/GenBank/DDBJ whole genome shotgun (WGS) entry which is preliminary data.</text>
</comment>
<protein>
    <recommendedName>
        <fullName evidence="7">Adenylosuccinate synthetase</fullName>
        <shortName evidence="7">AMPSase</shortName>
        <shortName evidence="7">AdSS</shortName>
        <ecNumber evidence="7">6.3.4.4</ecNumber>
    </recommendedName>
    <alternativeName>
        <fullName evidence="7">IMP--aspartate ligase</fullName>
    </alternativeName>
</protein>
<dbReference type="PANTHER" id="PTHR11846">
    <property type="entry name" value="ADENYLOSUCCINATE SYNTHETASE"/>
    <property type="match status" value="1"/>
</dbReference>
<evidence type="ECO:0000256" key="5">
    <source>
        <dbReference type="ARBA" id="ARBA00022842"/>
    </source>
</evidence>
<dbReference type="GO" id="GO:0004019">
    <property type="term" value="F:adenylosuccinate synthase activity"/>
    <property type="evidence" value="ECO:0007669"/>
    <property type="project" value="UniProtKB-UniRule"/>
</dbReference>
<reference evidence="8" key="1">
    <citation type="submission" date="2023-02" db="EMBL/GenBank/DDBJ databases">
        <title>Nocardiopsis ansamitocini NBRC 112285.</title>
        <authorList>
            <person name="Ichikawa N."/>
            <person name="Sato H."/>
            <person name="Tonouchi N."/>
        </authorList>
    </citation>
    <scope>NUCLEOTIDE SEQUENCE</scope>
    <source>
        <strain evidence="8">NBRC 112285</strain>
    </source>
</reference>
<evidence type="ECO:0000313" key="9">
    <source>
        <dbReference type="Proteomes" id="UP001165092"/>
    </source>
</evidence>
<comment type="cofactor">
    <cofactor evidence="7">
        <name>Mg(2+)</name>
        <dbReference type="ChEBI" id="CHEBI:18420"/>
    </cofactor>
    <text evidence="7">Binds 1 Mg(2+) ion per subunit.</text>
</comment>
<keyword evidence="1 7" id="KW-0436">Ligase</keyword>
<evidence type="ECO:0000256" key="1">
    <source>
        <dbReference type="ARBA" id="ARBA00022598"/>
    </source>
</evidence>
<keyword evidence="6 7" id="KW-0342">GTP-binding</keyword>
<comment type="subcellular location">
    <subcellularLocation>
        <location evidence="7">Cytoplasm</location>
    </subcellularLocation>
</comment>
<comment type="subunit">
    <text evidence="7">Homodimer.</text>
</comment>
<dbReference type="Gene3D" id="3.90.170.10">
    <property type="entry name" value="Adenylosuccinate Synthetase, subunit A, domain 3"/>
    <property type="match status" value="1"/>
</dbReference>
<feature type="active site" description="Proton acceptor" evidence="7">
    <location>
        <position position="14"/>
    </location>
</feature>
<dbReference type="PANTHER" id="PTHR11846:SF0">
    <property type="entry name" value="ADENYLOSUCCINATE SYNTHETASE"/>
    <property type="match status" value="1"/>
</dbReference>
<dbReference type="InterPro" id="IPR042109">
    <property type="entry name" value="Adenylosuccinate_synth_dom1"/>
</dbReference>
<evidence type="ECO:0000256" key="2">
    <source>
        <dbReference type="ARBA" id="ARBA00022723"/>
    </source>
</evidence>
<dbReference type="Gene3D" id="1.10.300.10">
    <property type="entry name" value="Adenylosuccinate Synthetase, subunit A, domain 2"/>
    <property type="match status" value="1"/>
</dbReference>
<dbReference type="GO" id="GO:0005525">
    <property type="term" value="F:GTP binding"/>
    <property type="evidence" value="ECO:0007669"/>
    <property type="project" value="UniProtKB-UniRule"/>
</dbReference>
<dbReference type="SMART" id="SM00788">
    <property type="entry name" value="Adenylsucc_synt"/>
    <property type="match status" value="1"/>
</dbReference>
<keyword evidence="3 7" id="KW-0547">Nucleotide-binding</keyword>
<keyword evidence="4 7" id="KW-0658">Purine biosynthesis</keyword>
<feature type="binding site" description="in other chain" evidence="7">
    <location>
        <position position="226"/>
    </location>
    <ligand>
        <name>IMP</name>
        <dbReference type="ChEBI" id="CHEBI:58053"/>
        <note>ligand shared between dimeric partners</note>
    </ligand>
</feature>
<feature type="binding site" evidence="7">
    <location>
        <begin position="332"/>
        <end position="334"/>
    </location>
    <ligand>
        <name>GTP</name>
        <dbReference type="ChEBI" id="CHEBI:37565"/>
    </ligand>
</feature>
<proteinExistence type="inferred from homology"/>
<dbReference type="GO" id="GO:0000287">
    <property type="term" value="F:magnesium ion binding"/>
    <property type="evidence" value="ECO:0007669"/>
    <property type="project" value="UniProtKB-UniRule"/>
</dbReference>
<sequence length="424" mass="44503">MQSPVIVVDLGFGDAGKGTVVDWLCARDGGRPASVVRFNGGAQAAHNVVTPDGRHHTFAQLGAGMFTPGTVTLLSRFMLVDPLALAAEAAHLQQLGVVAPLSRVMVDADALVTTPYHRAANQARERARGAGRHGSCGMGVGETARYGVCHGEQAPRVGDCADPVRMRRLLGVLRERLEAELGPLGGPSVQECAQVFAAFAQRVEVVGGGRLKELVARGPVVMEGAQGVLLDEWHGLHPYTTWSTTTSANARVLLEEAGADAPYTLGVVRTYTPRHGPGPLPTEDPGLGRALVEAHNGTGPWQGAFRVGHFDGPLHRYAVAATGGVDGVALTHVDAPERAGLRLCTGYDTEWGPMEEVPAAVVGDLERQQELGRVLDKAVPRLVEVGAREWPGVVEQALGAPVVVASRGPGRGDKQVRAAGRAVV</sequence>
<evidence type="ECO:0000313" key="8">
    <source>
        <dbReference type="EMBL" id="GLU48198.1"/>
    </source>
</evidence>
<accession>A0A9W6UJ71</accession>
<dbReference type="GO" id="GO:0046040">
    <property type="term" value="P:IMP metabolic process"/>
    <property type="evidence" value="ECO:0007669"/>
    <property type="project" value="TreeGrafter"/>
</dbReference>
<name>A0A9W6UJ71_9ACTN</name>
<dbReference type="SUPFAM" id="SSF52540">
    <property type="entry name" value="P-loop containing nucleoside triphosphate hydrolases"/>
    <property type="match status" value="1"/>
</dbReference>
<keyword evidence="7" id="KW-0963">Cytoplasm</keyword>
<keyword evidence="5 7" id="KW-0460">Magnesium</keyword>
<comment type="catalytic activity">
    <reaction evidence="7">
        <text>IMP + L-aspartate + GTP = N(6)-(1,2-dicarboxyethyl)-AMP + GDP + phosphate + 2 H(+)</text>
        <dbReference type="Rhea" id="RHEA:15753"/>
        <dbReference type="ChEBI" id="CHEBI:15378"/>
        <dbReference type="ChEBI" id="CHEBI:29991"/>
        <dbReference type="ChEBI" id="CHEBI:37565"/>
        <dbReference type="ChEBI" id="CHEBI:43474"/>
        <dbReference type="ChEBI" id="CHEBI:57567"/>
        <dbReference type="ChEBI" id="CHEBI:58053"/>
        <dbReference type="ChEBI" id="CHEBI:58189"/>
        <dbReference type="EC" id="6.3.4.4"/>
    </reaction>
</comment>
<dbReference type="InterPro" id="IPR042110">
    <property type="entry name" value="Adenylosuccinate_synth_dom2"/>
</dbReference>
<dbReference type="GO" id="GO:0005737">
    <property type="term" value="C:cytoplasm"/>
    <property type="evidence" value="ECO:0007669"/>
    <property type="project" value="UniProtKB-SubCell"/>
</dbReference>
<feature type="binding site" description="in other chain" evidence="7">
    <location>
        <position position="241"/>
    </location>
    <ligand>
        <name>IMP</name>
        <dbReference type="ChEBI" id="CHEBI:58053"/>
        <note>ligand shared between dimeric partners</note>
    </ligand>
</feature>
<dbReference type="InterPro" id="IPR027417">
    <property type="entry name" value="P-loop_NTPase"/>
</dbReference>
<evidence type="ECO:0000256" key="6">
    <source>
        <dbReference type="ARBA" id="ARBA00023134"/>
    </source>
</evidence>
<comment type="similarity">
    <text evidence="7">Belongs to the adenylosuccinate synthetase family.</text>
</comment>
<dbReference type="EMBL" id="BSQG01000004">
    <property type="protein sequence ID" value="GLU48198.1"/>
    <property type="molecule type" value="Genomic_DNA"/>
</dbReference>